<dbReference type="Proteomes" id="UP000649617">
    <property type="component" value="Unassembled WGS sequence"/>
</dbReference>
<evidence type="ECO:0000256" key="2">
    <source>
        <dbReference type="SAM" id="MobiDB-lite"/>
    </source>
</evidence>
<evidence type="ECO:0000313" key="3">
    <source>
        <dbReference type="EMBL" id="CAE7318999.1"/>
    </source>
</evidence>
<feature type="coiled-coil region" evidence="1">
    <location>
        <begin position="118"/>
        <end position="190"/>
    </location>
</feature>
<keyword evidence="4" id="KW-1185">Reference proteome</keyword>
<proteinExistence type="predicted"/>
<comment type="caution">
    <text evidence="3">The sequence shown here is derived from an EMBL/GenBank/DDBJ whole genome shotgun (WGS) entry which is preliminary data.</text>
</comment>
<feature type="region of interest" description="Disordered" evidence="2">
    <location>
        <begin position="271"/>
        <end position="312"/>
    </location>
</feature>
<accession>A0A812P5K2</accession>
<reference evidence="3" key="1">
    <citation type="submission" date="2021-02" db="EMBL/GenBank/DDBJ databases">
        <authorList>
            <person name="Dougan E. K."/>
            <person name="Rhodes N."/>
            <person name="Thang M."/>
            <person name="Chan C."/>
        </authorList>
    </citation>
    <scope>NUCLEOTIDE SEQUENCE</scope>
</reference>
<dbReference type="AlphaFoldDB" id="A0A812P5K2"/>
<evidence type="ECO:0000256" key="1">
    <source>
        <dbReference type="SAM" id="Coils"/>
    </source>
</evidence>
<name>A0A812P5K2_SYMPI</name>
<sequence length="312" mass="33342">MAPANRATGAMPFDRSLIRPRLLGHLRDLLAEKDEAIAMLRGGTPGCSDEAGSQAAALQLSERLQELESRNGCPIKQASDMVSLEKRVAALEHAWKETANATSTEAQTAAYTAVEQAAVQWQKQAEASQAQVVQLREQLRLLEKAYEELASRQNAVANTVPESAALRMRLAESEQQVSALKSELAELRVLNASADARQRLSCSSSNRSDVTAMSFSPQARGLLEAAPQGMQGQQGQRMACSLPPGVRRMVSAPSGVATPMVPTFARLAMPGSHGGAQMPQAMAAPAPQAPKMGLPPQLLQPPFFQGAPQRRS</sequence>
<protein>
    <submittedName>
        <fullName evidence="3">Uncharacterized protein</fullName>
    </submittedName>
</protein>
<keyword evidence="1" id="KW-0175">Coiled coil</keyword>
<feature type="compositionally biased region" description="Low complexity" evidence="2">
    <location>
        <begin position="276"/>
        <end position="305"/>
    </location>
</feature>
<evidence type="ECO:0000313" key="4">
    <source>
        <dbReference type="Proteomes" id="UP000649617"/>
    </source>
</evidence>
<gene>
    <name evidence="3" type="ORF">SPIL2461_LOCUS7349</name>
</gene>
<dbReference type="EMBL" id="CAJNIZ010011403">
    <property type="protein sequence ID" value="CAE7318999.1"/>
    <property type="molecule type" value="Genomic_DNA"/>
</dbReference>
<organism evidence="3 4">
    <name type="scientific">Symbiodinium pilosum</name>
    <name type="common">Dinoflagellate</name>
    <dbReference type="NCBI Taxonomy" id="2952"/>
    <lineage>
        <taxon>Eukaryota</taxon>
        <taxon>Sar</taxon>
        <taxon>Alveolata</taxon>
        <taxon>Dinophyceae</taxon>
        <taxon>Suessiales</taxon>
        <taxon>Symbiodiniaceae</taxon>
        <taxon>Symbiodinium</taxon>
    </lineage>
</organism>